<evidence type="ECO:0000256" key="2">
    <source>
        <dbReference type="ARBA" id="ARBA00010617"/>
    </source>
</evidence>
<keyword evidence="6 13" id="KW-1133">Transmembrane helix</keyword>
<dbReference type="GO" id="GO:0020037">
    <property type="term" value="F:heme binding"/>
    <property type="evidence" value="ECO:0007669"/>
    <property type="project" value="InterPro"/>
</dbReference>
<sequence>MEEVHSFLLAVAFLASIFFFSFLLWGALDWVWFKPKRLERVLKQQGLKGNPYRVLSGDMKDLATMISDATSKPMDLSDHYTPTRLIPFYLHQINKYGRNCYVWMGPRPMVFITDPDLVKEVLNKHHLFQKPPTNPLVGKLVQGLGSYEKDQWAKHRRLINPAFHTEKLKLMQPAFLLSCGEMIKKWEEIVSQKQSCELDVWPDLEGLTADVISRTAFGSSYEEGRMIFELQKEQTMHVMEVLRQVYVPGWRFLPTKRNRRMNAIEKEVKSLIWDIIGKRMKEGNAKSKDLLGILLESNMEEIRKQGKKEFGMSIGDVIEECKLFYFAGQETTSVLLVWTMILLSRFPDWQEQARQEVFHVFGRDEEPDFERLNNLKVVTMILYESLRLYPPVADLTRRTMEETKIGDTVFPPGVLLSLPILLLHLDTEIWGEDAKEFKPDRFKEGVVAATNGKNAFLPFGGGPRICIGQNFALTEAKMAMAMILQRFSFQLSPSYAHAPFSMVTTRPQHGAPLIMQML</sequence>
<keyword evidence="7 12" id="KW-0560">Oxidoreductase</keyword>
<dbReference type="AlphaFoldDB" id="A0A484LIE5"/>
<dbReference type="EMBL" id="OOIL02001452">
    <property type="protein sequence ID" value="VFQ75929.1"/>
    <property type="molecule type" value="Genomic_DNA"/>
</dbReference>
<dbReference type="GO" id="GO:0009753">
    <property type="term" value="P:response to jasmonic acid"/>
    <property type="evidence" value="ECO:0007669"/>
    <property type="project" value="UniProtKB-ARBA"/>
</dbReference>
<dbReference type="FunFam" id="1.10.630.10:FF:000029">
    <property type="entry name" value="Cytochrome P450 734A1"/>
    <property type="match status" value="1"/>
</dbReference>
<evidence type="ECO:0000256" key="7">
    <source>
        <dbReference type="ARBA" id="ARBA00023002"/>
    </source>
</evidence>
<keyword evidence="5 11" id="KW-0479">Metal-binding</keyword>
<gene>
    <name evidence="14" type="ORF">CCAM_LOCUS17705</name>
</gene>
<dbReference type="GO" id="GO:0016020">
    <property type="term" value="C:membrane"/>
    <property type="evidence" value="ECO:0007669"/>
    <property type="project" value="UniProtKB-SubCell"/>
</dbReference>
<name>A0A484LIE5_9ASTE</name>
<accession>A0A484LIE5</accession>
<keyword evidence="9 12" id="KW-0503">Monooxygenase</keyword>
<dbReference type="InterPro" id="IPR017972">
    <property type="entry name" value="Cyt_P450_CS"/>
</dbReference>
<keyword evidence="10 13" id="KW-0472">Membrane</keyword>
<comment type="subcellular location">
    <subcellularLocation>
        <location evidence="1">Membrane</location>
    </subcellularLocation>
</comment>
<dbReference type="PANTHER" id="PTHR24282:SF273">
    <property type="entry name" value="CYTOCHROME P450 CYP72A219-LIKE"/>
    <property type="match status" value="1"/>
</dbReference>
<dbReference type="PROSITE" id="PS00086">
    <property type="entry name" value="CYTOCHROME_P450"/>
    <property type="match status" value="1"/>
</dbReference>
<evidence type="ECO:0000256" key="5">
    <source>
        <dbReference type="ARBA" id="ARBA00022723"/>
    </source>
</evidence>
<evidence type="ECO:0000256" key="12">
    <source>
        <dbReference type="RuleBase" id="RU000461"/>
    </source>
</evidence>
<comment type="cofactor">
    <cofactor evidence="11">
        <name>heme</name>
        <dbReference type="ChEBI" id="CHEBI:30413"/>
    </cofactor>
</comment>
<dbReference type="InterPro" id="IPR036396">
    <property type="entry name" value="Cyt_P450_sf"/>
</dbReference>
<evidence type="ECO:0000256" key="13">
    <source>
        <dbReference type="SAM" id="Phobius"/>
    </source>
</evidence>
<dbReference type="CDD" id="cd20642">
    <property type="entry name" value="CYP72"/>
    <property type="match status" value="1"/>
</dbReference>
<evidence type="ECO:0000256" key="10">
    <source>
        <dbReference type="ARBA" id="ARBA00023136"/>
    </source>
</evidence>
<evidence type="ECO:0000313" key="14">
    <source>
        <dbReference type="EMBL" id="VFQ75929.1"/>
    </source>
</evidence>
<reference evidence="14 15" key="1">
    <citation type="submission" date="2018-04" db="EMBL/GenBank/DDBJ databases">
        <authorList>
            <person name="Vogel A."/>
        </authorList>
    </citation>
    <scope>NUCLEOTIDE SEQUENCE [LARGE SCALE GENOMIC DNA]</scope>
</reference>
<evidence type="ECO:0000256" key="4">
    <source>
        <dbReference type="ARBA" id="ARBA00022692"/>
    </source>
</evidence>
<dbReference type="Gene3D" id="1.10.630.10">
    <property type="entry name" value="Cytochrome P450"/>
    <property type="match status" value="1"/>
</dbReference>
<dbReference type="PRINTS" id="PR00385">
    <property type="entry name" value="P450"/>
</dbReference>
<keyword evidence="15" id="KW-1185">Reference proteome</keyword>
<keyword evidence="8 11" id="KW-0408">Iron</keyword>
<dbReference type="GO" id="GO:0005506">
    <property type="term" value="F:iron ion binding"/>
    <property type="evidence" value="ECO:0007669"/>
    <property type="project" value="InterPro"/>
</dbReference>
<dbReference type="SUPFAM" id="SSF48264">
    <property type="entry name" value="Cytochrome P450"/>
    <property type="match status" value="1"/>
</dbReference>
<evidence type="ECO:0000256" key="3">
    <source>
        <dbReference type="ARBA" id="ARBA00022617"/>
    </source>
</evidence>
<dbReference type="InterPro" id="IPR001128">
    <property type="entry name" value="Cyt_P450"/>
</dbReference>
<dbReference type="PANTHER" id="PTHR24282">
    <property type="entry name" value="CYTOCHROME P450 FAMILY MEMBER"/>
    <property type="match status" value="1"/>
</dbReference>
<dbReference type="Pfam" id="PF00067">
    <property type="entry name" value="p450"/>
    <property type="match status" value="1"/>
</dbReference>
<evidence type="ECO:0000256" key="11">
    <source>
        <dbReference type="PIRSR" id="PIRSR602401-1"/>
    </source>
</evidence>
<evidence type="ECO:0000256" key="1">
    <source>
        <dbReference type="ARBA" id="ARBA00004370"/>
    </source>
</evidence>
<evidence type="ECO:0000256" key="9">
    <source>
        <dbReference type="ARBA" id="ARBA00023033"/>
    </source>
</evidence>
<evidence type="ECO:0000256" key="6">
    <source>
        <dbReference type="ARBA" id="ARBA00022989"/>
    </source>
</evidence>
<keyword evidence="3 11" id="KW-0349">Heme</keyword>
<dbReference type="GO" id="GO:0016705">
    <property type="term" value="F:oxidoreductase activity, acting on paired donors, with incorporation or reduction of molecular oxygen"/>
    <property type="evidence" value="ECO:0007669"/>
    <property type="project" value="InterPro"/>
</dbReference>
<dbReference type="PRINTS" id="PR00463">
    <property type="entry name" value="EP450I"/>
</dbReference>
<organism evidence="14 15">
    <name type="scientific">Cuscuta campestris</name>
    <dbReference type="NCBI Taxonomy" id="132261"/>
    <lineage>
        <taxon>Eukaryota</taxon>
        <taxon>Viridiplantae</taxon>
        <taxon>Streptophyta</taxon>
        <taxon>Embryophyta</taxon>
        <taxon>Tracheophyta</taxon>
        <taxon>Spermatophyta</taxon>
        <taxon>Magnoliopsida</taxon>
        <taxon>eudicotyledons</taxon>
        <taxon>Gunneridae</taxon>
        <taxon>Pentapetalae</taxon>
        <taxon>asterids</taxon>
        <taxon>lamiids</taxon>
        <taxon>Solanales</taxon>
        <taxon>Convolvulaceae</taxon>
        <taxon>Cuscuteae</taxon>
        <taxon>Cuscuta</taxon>
        <taxon>Cuscuta subgen. Grammica</taxon>
        <taxon>Cuscuta sect. Cleistogrammica</taxon>
    </lineage>
</organism>
<dbReference type="InterPro" id="IPR002401">
    <property type="entry name" value="Cyt_P450_E_grp-I"/>
</dbReference>
<keyword evidence="4 13" id="KW-0812">Transmembrane</keyword>
<evidence type="ECO:0000256" key="8">
    <source>
        <dbReference type="ARBA" id="ARBA00023004"/>
    </source>
</evidence>
<protein>
    <recommendedName>
        <fullName evidence="16">Cytochrome P450</fullName>
    </recommendedName>
</protein>
<dbReference type="GO" id="GO:0009820">
    <property type="term" value="P:alkaloid metabolic process"/>
    <property type="evidence" value="ECO:0007669"/>
    <property type="project" value="UniProtKB-ARBA"/>
</dbReference>
<dbReference type="Proteomes" id="UP000595140">
    <property type="component" value="Unassembled WGS sequence"/>
</dbReference>
<evidence type="ECO:0008006" key="16">
    <source>
        <dbReference type="Google" id="ProtNLM"/>
    </source>
</evidence>
<dbReference type="OrthoDB" id="1470350at2759"/>
<evidence type="ECO:0000313" key="15">
    <source>
        <dbReference type="Proteomes" id="UP000595140"/>
    </source>
</evidence>
<comment type="similarity">
    <text evidence="2 12">Belongs to the cytochrome P450 family.</text>
</comment>
<dbReference type="InterPro" id="IPR050665">
    <property type="entry name" value="Cytochrome_P450_Monooxygen"/>
</dbReference>
<dbReference type="GO" id="GO:0004497">
    <property type="term" value="F:monooxygenase activity"/>
    <property type="evidence" value="ECO:0007669"/>
    <property type="project" value="UniProtKB-KW"/>
</dbReference>
<proteinExistence type="inferred from homology"/>
<feature type="binding site" description="axial binding residue" evidence="11">
    <location>
        <position position="466"/>
    </location>
    <ligand>
        <name>heme</name>
        <dbReference type="ChEBI" id="CHEBI:30413"/>
    </ligand>
    <ligandPart>
        <name>Fe</name>
        <dbReference type="ChEBI" id="CHEBI:18248"/>
    </ligandPart>
</feature>
<feature type="transmembrane region" description="Helical" evidence="13">
    <location>
        <begin position="6"/>
        <end position="33"/>
    </location>
</feature>